<dbReference type="PANTHER" id="PTHR28399">
    <property type="entry name" value="BARTTIN"/>
    <property type="match status" value="1"/>
</dbReference>
<dbReference type="InterPro" id="IPR029181">
    <property type="entry name" value="Barttin"/>
</dbReference>
<feature type="region of interest" description="Disordered" evidence="1">
    <location>
        <begin position="100"/>
        <end position="125"/>
    </location>
</feature>
<evidence type="ECO:0000256" key="2">
    <source>
        <dbReference type="SAM" id="Phobius"/>
    </source>
</evidence>
<accession>A0A9Q1I2Q5</accession>
<dbReference type="GO" id="GO:0017081">
    <property type="term" value="F:chloride channel regulator activity"/>
    <property type="evidence" value="ECO:0007669"/>
    <property type="project" value="TreeGrafter"/>
</dbReference>
<dbReference type="Proteomes" id="UP001152803">
    <property type="component" value="Unassembled WGS sequence"/>
</dbReference>
<evidence type="ECO:0000256" key="1">
    <source>
        <dbReference type="SAM" id="MobiDB-lite"/>
    </source>
</evidence>
<organism evidence="3 4">
    <name type="scientific">Conger conger</name>
    <name type="common">Conger eel</name>
    <name type="synonym">Muraena conger</name>
    <dbReference type="NCBI Taxonomy" id="82655"/>
    <lineage>
        <taxon>Eukaryota</taxon>
        <taxon>Metazoa</taxon>
        <taxon>Chordata</taxon>
        <taxon>Craniata</taxon>
        <taxon>Vertebrata</taxon>
        <taxon>Euteleostomi</taxon>
        <taxon>Actinopterygii</taxon>
        <taxon>Neopterygii</taxon>
        <taxon>Teleostei</taxon>
        <taxon>Anguilliformes</taxon>
        <taxon>Congridae</taxon>
        <taxon>Conger</taxon>
    </lineage>
</organism>
<feature type="transmembrane region" description="Helical" evidence="2">
    <location>
        <begin position="6"/>
        <end position="26"/>
    </location>
</feature>
<gene>
    <name evidence="3" type="ORF">COCON_G00060550</name>
</gene>
<dbReference type="Pfam" id="PF15462">
    <property type="entry name" value="Barttin"/>
    <property type="match status" value="1"/>
</dbReference>
<dbReference type="PANTHER" id="PTHR28399:SF1">
    <property type="entry name" value="BARTTIN"/>
    <property type="match status" value="1"/>
</dbReference>
<reference evidence="3" key="1">
    <citation type="journal article" date="2023" name="Science">
        <title>Genome structures resolve the early diversification of teleost fishes.</title>
        <authorList>
            <person name="Parey E."/>
            <person name="Louis A."/>
            <person name="Montfort J."/>
            <person name="Bouchez O."/>
            <person name="Roques C."/>
            <person name="Iampietro C."/>
            <person name="Lluch J."/>
            <person name="Castinel A."/>
            <person name="Donnadieu C."/>
            <person name="Desvignes T."/>
            <person name="Floi Bucao C."/>
            <person name="Jouanno E."/>
            <person name="Wen M."/>
            <person name="Mejri S."/>
            <person name="Dirks R."/>
            <person name="Jansen H."/>
            <person name="Henkel C."/>
            <person name="Chen W.J."/>
            <person name="Zahm M."/>
            <person name="Cabau C."/>
            <person name="Klopp C."/>
            <person name="Thompson A.W."/>
            <person name="Robinson-Rechavi M."/>
            <person name="Braasch I."/>
            <person name="Lecointre G."/>
            <person name="Bobe J."/>
            <person name="Postlethwait J.H."/>
            <person name="Berthelot C."/>
            <person name="Roest Crollius H."/>
            <person name="Guiguen Y."/>
        </authorList>
    </citation>
    <scope>NUCLEOTIDE SEQUENCE</scope>
    <source>
        <strain evidence="3">Concon-B</strain>
    </source>
</reference>
<keyword evidence="2" id="KW-1133">Transmembrane helix</keyword>
<keyword evidence="4" id="KW-1185">Reference proteome</keyword>
<feature type="transmembrane region" description="Helical" evidence="2">
    <location>
        <begin position="33"/>
        <end position="53"/>
    </location>
</feature>
<proteinExistence type="predicted"/>
<dbReference type="GO" id="GO:0006821">
    <property type="term" value="P:chloride transport"/>
    <property type="evidence" value="ECO:0007669"/>
    <property type="project" value="InterPro"/>
</dbReference>
<dbReference type="EMBL" id="JAFJMO010000004">
    <property type="protein sequence ID" value="KAJ8278989.1"/>
    <property type="molecule type" value="Genomic_DNA"/>
</dbReference>
<sequence length="192" mass="21061">MAENKPYRYGLIILGLFVVAVGLFIMSVEEPQVYATFCAMGVLMVGIGTVWSMCQCYPKVTFVAYNQEEFWTPGKTVLYTVTQDSHKSAAEPVRAPLAVLPDDLESEPDRPTQPEPRAGTGLQVQSDHSAVLGHTAQSCPLLVLLHTSTPPTGCKATELDSEMYYGNVEDPCHLGSDLDRNHCEDSYKSTVE</sequence>
<dbReference type="AlphaFoldDB" id="A0A9Q1I2Q5"/>
<evidence type="ECO:0000313" key="3">
    <source>
        <dbReference type="EMBL" id="KAJ8278989.1"/>
    </source>
</evidence>
<protein>
    <recommendedName>
        <fullName evidence="5">Barttin</fullName>
    </recommendedName>
</protein>
<keyword evidence="2" id="KW-0472">Membrane</keyword>
<dbReference type="GO" id="GO:0016323">
    <property type="term" value="C:basolateral plasma membrane"/>
    <property type="evidence" value="ECO:0007669"/>
    <property type="project" value="TreeGrafter"/>
</dbReference>
<name>A0A9Q1I2Q5_CONCO</name>
<evidence type="ECO:0000313" key="4">
    <source>
        <dbReference type="Proteomes" id="UP001152803"/>
    </source>
</evidence>
<dbReference type="OrthoDB" id="9944479at2759"/>
<evidence type="ECO:0008006" key="5">
    <source>
        <dbReference type="Google" id="ProtNLM"/>
    </source>
</evidence>
<comment type="caution">
    <text evidence="3">The sequence shown here is derived from an EMBL/GenBank/DDBJ whole genome shotgun (WGS) entry which is preliminary data.</text>
</comment>
<keyword evidence="2" id="KW-0812">Transmembrane</keyword>